<keyword evidence="1" id="KW-0812">Transmembrane</keyword>
<feature type="transmembrane region" description="Helical" evidence="1">
    <location>
        <begin position="176"/>
        <end position="194"/>
    </location>
</feature>
<protein>
    <submittedName>
        <fullName evidence="2">Uncharacterized protein</fullName>
    </submittedName>
</protein>
<evidence type="ECO:0000313" key="2">
    <source>
        <dbReference type="EMBL" id="PLB44972.1"/>
    </source>
</evidence>
<dbReference type="AlphaFoldDB" id="A0A2I2FWF6"/>
<keyword evidence="3" id="KW-1185">Reference proteome</keyword>
<gene>
    <name evidence="2" type="ORF">P170DRAFT_270920</name>
</gene>
<sequence length="227" mass="25607">MTPALSHHSRSSLACYEPATGSGILGYARGCQMASSRFLRINPLERPVPSFRLPSEPGFISFLSGLISRVVLAVGFILQIYVRSSRPLLLCLASPFRPFFFRVPPCVTPPYDAEFLLFLTSLFSAPLLPYALSIGPYFVAKNNPRTAEALGPAVYGTRRRSHQLNSSFHTPRLASWFRPVMSFLGLHAWAIWVIRVNRRRLRPTATWSEVESRRGINHRGFIFINEI</sequence>
<dbReference type="EMBL" id="MSFO01000008">
    <property type="protein sequence ID" value="PLB44972.1"/>
    <property type="molecule type" value="Genomic_DNA"/>
</dbReference>
<accession>A0A2I2FWF6</accession>
<proteinExistence type="predicted"/>
<name>A0A2I2FWF6_9EURO</name>
<dbReference type="RefSeq" id="XP_024700274.1">
    <property type="nucleotide sequence ID" value="XM_024843139.1"/>
</dbReference>
<evidence type="ECO:0000313" key="3">
    <source>
        <dbReference type="Proteomes" id="UP000234275"/>
    </source>
</evidence>
<keyword evidence="1" id="KW-0472">Membrane</keyword>
<dbReference type="Proteomes" id="UP000234275">
    <property type="component" value="Unassembled WGS sequence"/>
</dbReference>
<reference evidence="2 3" key="1">
    <citation type="submission" date="2016-12" db="EMBL/GenBank/DDBJ databases">
        <title>The genomes of Aspergillus section Nigri reveals drivers in fungal speciation.</title>
        <authorList>
            <consortium name="DOE Joint Genome Institute"/>
            <person name="Vesth T.C."/>
            <person name="Nybo J."/>
            <person name="Theobald S."/>
            <person name="Brandl J."/>
            <person name="Frisvad J.C."/>
            <person name="Nielsen K.F."/>
            <person name="Lyhne E.K."/>
            <person name="Kogle M.E."/>
            <person name="Kuo A."/>
            <person name="Riley R."/>
            <person name="Clum A."/>
            <person name="Nolan M."/>
            <person name="Lipzen A."/>
            <person name="Salamov A."/>
            <person name="Henrissat B."/>
            <person name="Wiebenga A."/>
            <person name="De Vries R.P."/>
            <person name="Grigoriev I.V."/>
            <person name="Mortensen U.H."/>
            <person name="Andersen M.R."/>
            <person name="Baker S.E."/>
        </authorList>
    </citation>
    <scope>NUCLEOTIDE SEQUENCE [LARGE SCALE GENOMIC DNA]</scope>
    <source>
        <strain evidence="2 3">IBT 23096</strain>
    </source>
</reference>
<comment type="caution">
    <text evidence="2">The sequence shown here is derived from an EMBL/GenBank/DDBJ whole genome shotgun (WGS) entry which is preliminary data.</text>
</comment>
<feature type="transmembrane region" description="Helical" evidence="1">
    <location>
        <begin position="115"/>
        <end position="139"/>
    </location>
</feature>
<dbReference type="VEuPathDB" id="FungiDB:P170DRAFT_270920"/>
<organism evidence="2 3">
    <name type="scientific">Aspergillus steynii IBT 23096</name>
    <dbReference type="NCBI Taxonomy" id="1392250"/>
    <lineage>
        <taxon>Eukaryota</taxon>
        <taxon>Fungi</taxon>
        <taxon>Dikarya</taxon>
        <taxon>Ascomycota</taxon>
        <taxon>Pezizomycotina</taxon>
        <taxon>Eurotiomycetes</taxon>
        <taxon>Eurotiomycetidae</taxon>
        <taxon>Eurotiales</taxon>
        <taxon>Aspergillaceae</taxon>
        <taxon>Aspergillus</taxon>
        <taxon>Aspergillus subgen. Circumdati</taxon>
    </lineage>
</organism>
<evidence type="ECO:0000256" key="1">
    <source>
        <dbReference type="SAM" id="Phobius"/>
    </source>
</evidence>
<keyword evidence="1" id="KW-1133">Transmembrane helix</keyword>
<feature type="transmembrane region" description="Helical" evidence="1">
    <location>
        <begin position="59"/>
        <end position="82"/>
    </location>
</feature>
<dbReference type="GeneID" id="36550838"/>